<evidence type="ECO:0000313" key="1">
    <source>
        <dbReference type="EMBL" id="PKK73952.1"/>
    </source>
</evidence>
<comment type="caution">
    <text evidence="1">The sequence shown here is derived from an EMBL/GenBank/DDBJ whole genome shotgun (WGS) entry which is preliminary data.</text>
</comment>
<dbReference type="VEuPathDB" id="FungiDB:FUN_009196"/>
<gene>
    <name evidence="1" type="ORF">RhiirC2_775402</name>
</gene>
<proteinExistence type="predicted"/>
<dbReference type="EMBL" id="LLXL01000336">
    <property type="protein sequence ID" value="PKK73952.1"/>
    <property type="molecule type" value="Genomic_DNA"/>
</dbReference>
<reference evidence="1 2" key="2">
    <citation type="submission" date="2017-10" db="EMBL/GenBank/DDBJ databases">
        <title>Extensive intraspecific genome diversity in a model arbuscular mycorrhizal fungus.</title>
        <authorList>
            <person name="Chen E.C.H."/>
            <person name="Morin E."/>
            <person name="Baudet D."/>
            <person name="Noel J."/>
            <person name="Ndikumana S."/>
            <person name="Charron P."/>
            <person name="St-Onge C."/>
            <person name="Giorgi J."/>
            <person name="Grigoriev I.V."/>
            <person name="Roux C."/>
            <person name="Martin F.M."/>
            <person name="Corradi N."/>
        </authorList>
    </citation>
    <scope>NUCLEOTIDE SEQUENCE [LARGE SCALE GENOMIC DNA]</scope>
    <source>
        <strain evidence="1 2">C2</strain>
    </source>
</reference>
<sequence>MNRNGNDVPSSPLYTFYELLLPEFTEINSDGENLKQSELSSSKDEANNEMVTNNNIPHPMFHRLVFNSRNEIISTIDDYFSQFDINNQDLAQHNSIFTKSKFYINGRRLSLEEYDTSDIIKILIAAGELCFKALNPSFTLFLIRNKKN</sequence>
<reference evidence="1 2" key="1">
    <citation type="submission" date="2016-04" db="EMBL/GenBank/DDBJ databases">
        <title>Genome analyses suggest a sexual origin of heterokaryosis in a supposedly ancient asexual fungus.</title>
        <authorList>
            <person name="Ropars J."/>
            <person name="Sedzielewska K."/>
            <person name="Noel J."/>
            <person name="Charron P."/>
            <person name="Farinelli L."/>
            <person name="Marton T."/>
            <person name="Kruger M."/>
            <person name="Pelin A."/>
            <person name="Brachmann A."/>
            <person name="Corradi N."/>
        </authorList>
    </citation>
    <scope>NUCLEOTIDE SEQUENCE [LARGE SCALE GENOMIC DNA]</scope>
    <source>
        <strain evidence="1 2">C2</strain>
    </source>
</reference>
<protein>
    <submittedName>
        <fullName evidence="1">Uncharacterized protein</fullName>
    </submittedName>
</protein>
<dbReference type="Proteomes" id="UP000233469">
    <property type="component" value="Unassembled WGS sequence"/>
</dbReference>
<name>A0A2N1NJ41_9GLOM</name>
<evidence type="ECO:0000313" key="2">
    <source>
        <dbReference type="Proteomes" id="UP000233469"/>
    </source>
</evidence>
<accession>A0A2N1NJ41</accession>
<dbReference type="AlphaFoldDB" id="A0A2N1NJ41"/>
<dbReference type="VEuPathDB" id="FungiDB:RhiirFUN_008001"/>
<organism evidence="1 2">
    <name type="scientific">Rhizophagus irregularis</name>
    <dbReference type="NCBI Taxonomy" id="588596"/>
    <lineage>
        <taxon>Eukaryota</taxon>
        <taxon>Fungi</taxon>
        <taxon>Fungi incertae sedis</taxon>
        <taxon>Mucoromycota</taxon>
        <taxon>Glomeromycotina</taxon>
        <taxon>Glomeromycetes</taxon>
        <taxon>Glomerales</taxon>
        <taxon>Glomeraceae</taxon>
        <taxon>Rhizophagus</taxon>
    </lineage>
</organism>